<feature type="region of interest" description="Disordered" evidence="1">
    <location>
        <begin position="22"/>
        <end position="43"/>
    </location>
</feature>
<sequence>MAPFPIRKIVCSTGKKCMKVIKKLANPRRQTETRSPDPRSPLTDQIVQLPAVTENLSAVTSCTEDCKSNVTTVTWLDDVRDLEDMENRLNEALELKMMKMV</sequence>
<protein>
    <submittedName>
        <fullName evidence="2">Uncharacterized protein</fullName>
    </submittedName>
</protein>
<dbReference type="EMBL" id="KK852465">
    <property type="protein sequence ID" value="KDR23307.1"/>
    <property type="molecule type" value="Genomic_DNA"/>
</dbReference>
<gene>
    <name evidence="2" type="ORF">L798_14069</name>
</gene>
<accession>A0A067RHN5</accession>
<reference evidence="2 3" key="1">
    <citation type="journal article" date="2014" name="Nat. Commun.">
        <title>Molecular traces of alternative social organization in a termite genome.</title>
        <authorList>
            <person name="Terrapon N."/>
            <person name="Li C."/>
            <person name="Robertson H.M."/>
            <person name="Ji L."/>
            <person name="Meng X."/>
            <person name="Booth W."/>
            <person name="Chen Z."/>
            <person name="Childers C.P."/>
            <person name="Glastad K.M."/>
            <person name="Gokhale K."/>
            <person name="Gowin J."/>
            <person name="Gronenberg W."/>
            <person name="Hermansen R.A."/>
            <person name="Hu H."/>
            <person name="Hunt B.G."/>
            <person name="Huylmans A.K."/>
            <person name="Khalil S.M."/>
            <person name="Mitchell R.D."/>
            <person name="Munoz-Torres M.C."/>
            <person name="Mustard J.A."/>
            <person name="Pan H."/>
            <person name="Reese J.T."/>
            <person name="Scharf M.E."/>
            <person name="Sun F."/>
            <person name="Vogel H."/>
            <person name="Xiao J."/>
            <person name="Yang W."/>
            <person name="Yang Z."/>
            <person name="Yang Z."/>
            <person name="Zhou J."/>
            <person name="Zhu J."/>
            <person name="Brent C.S."/>
            <person name="Elsik C.G."/>
            <person name="Goodisman M.A."/>
            <person name="Liberles D.A."/>
            <person name="Roe R.M."/>
            <person name="Vargo E.L."/>
            <person name="Vilcinskas A."/>
            <person name="Wang J."/>
            <person name="Bornberg-Bauer E."/>
            <person name="Korb J."/>
            <person name="Zhang G."/>
            <person name="Liebig J."/>
        </authorList>
    </citation>
    <scope>NUCLEOTIDE SEQUENCE [LARGE SCALE GENOMIC DNA]</scope>
    <source>
        <tissue evidence="2">Whole organism</tissue>
    </source>
</reference>
<dbReference type="InParanoid" id="A0A067RHN5"/>
<dbReference type="AlphaFoldDB" id="A0A067RHN5"/>
<evidence type="ECO:0000313" key="2">
    <source>
        <dbReference type="EMBL" id="KDR23307.1"/>
    </source>
</evidence>
<name>A0A067RHN5_ZOONE</name>
<proteinExistence type="predicted"/>
<organism evidence="2 3">
    <name type="scientific">Zootermopsis nevadensis</name>
    <name type="common">Dampwood termite</name>
    <dbReference type="NCBI Taxonomy" id="136037"/>
    <lineage>
        <taxon>Eukaryota</taxon>
        <taxon>Metazoa</taxon>
        <taxon>Ecdysozoa</taxon>
        <taxon>Arthropoda</taxon>
        <taxon>Hexapoda</taxon>
        <taxon>Insecta</taxon>
        <taxon>Pterygota</taxon>
        <taxon>Neoptera</taxon>
        <taxon>Polyneoptera</taxon>
        <taxon>Dictyoptera</taxon>
        <taxon>Blattodea</taxon>
        <taxon>Blattoidea</taxon>
        <taxon>Termitoidae</taxon>
        <taxon>Termopsidae</taxon>
        <taxon>Zootermopsis</taxon>
    </lineage>
</organism>
<dbReference type="Proteomes" id="UP000027135">
    <property type="component" value="Unassembled WGS sequence"/>
</dbReference>
<evidence type="ECO:0000256" key="1">
    <source>
        <dbReference type="SAM" id="MobiDB-lite"/>
    </source>
</evidence>
<keyword evidence="3" id="KW-1185">Reference proteome</keyword>
<evidence type="ECO:0000313" key="3">
    <source>
        <dbReference type="Proteomes" id="UP000027135"/>
    </source>
</evidence>